<dbReference type="InterPro" id="IPR011330">
    <property type="entry name" value="Glyco_hydro/deAcase_b/a-brl"/>
</dbReference>
<feature type="region of interest" description="Disordered" evidence="3">
    <location>
        <begin position="445"/>
        <end position="508"/>
    </location>
</feature>
<dbReference type="InterPro" id="IPR002509">
    <property type="entry name" value="NODB_dom"/>
</dbReference>
<evidence type="ECO:0000256" key="3">
    <source>
        <dbReference type="SAM" id="MobiDB-lite"/>
    </source>
</evidence>
<dbReference type="Pfam" id="PF12855">
    <property type="entry name" value="Ecl1"/>
    <property type="match status" value="1"/>
</dbReference>
<dbReference type="SUPFAM" id="SSF88713">
    <property type="entry name" value="Glycoside hydrolase/deacetylase"/>
    <property type="match status" value="1"/>
</dbReference>
<name>A0A9P8I9M8_MORAP</name>
<dbReference type="InterPro" id="IPR024368">
    <property type="entry name" value="Ecl1/2/3"/>
</dbReference>
<dbReference type="PANTHER" id="PTHR10587">
    <property type="entry name" value="GLYCOSYL TRANSFERASE-RELATED"/>
    <property type="match status" value="1"/>
</dbReference>
<evidence type="ECO:0000259" key="4">
    <source>
        <dbReference type="PROSITE" id="PS51677"/>
    </source>
</evidence>
<reference evidence="5" key="1">
    <citation type="submission" date="2021-07" db="EMBL/GenBank/DDBJ databases">
        <title>Draft genome of Mortierella alpina, strain LL118, isolated from an aspen leaf litter sample.</title>
        <authorList>
            <person name="Yang S."/>
            <person name="Vinatzer B.A."/>
        </authorList>
    </citation>
    <scope>NUCLEOTIDE SEQUENCE</scope>
    <source>
        <strain evidence="5">LL118</strain>
    </source>
</reference>
<dbReference type="Pfam" id="PF01522">
    <property type="entry name" value="Polysacc_deac_1"/>
    <property type="match status" value="1"/>
</dbReference>
<keyword evidence="1" id="KW-0479">Metal-binding</keyword>
<dbReference type="Proteomes" id="UP000717515">
    <property type="component" value="Unassembled WGS sequence"/>
</dbReference>
<dbReference type="GO" id="GO:0046872">
    <property type="term" value="F:metal ion binding"/>
    <property type="evidence" value="ECO:0007669"/>
    <property type="project" value="UniProtKB-KW"/>
</dbReference>
<feature type="compositionally biased region" description="Low complexity" evidence="3">
    <location>
        <begin position="482"/>
        <end position="502"/>
    </location>
</feature>
<dbReference type="EMBL" id="JAIFTL010000001">
    <property type="protein sequence ID" value="KAG9327738.1"/>
    <property type="molecule type" value="Genomic_DNA"/>
</dbReference>
<protein>
    <recommendedName>
        <fullName evidence="4">NodB homology domain-containing protein</fullName>
    </recommendedName>
</protein>
<evidence type="ECO:0000313" key="6">
    <source>
        <dbReference type="Proteomes" id="UP000717515"/>
    </source>
</evidence>
<dbReference type="GO" id="GO:0009272">
    <property type="term" value="P:fungal-type cell wall biogenesis"/>
    <property type="evidence" value="ECO:0007669"/>
    <property type="project" value="UniProtKB-ARBA"/>
</dbReference>
<proteinExistence type="predicted"/>
<dbReference type="Gene3D" id="3.20.20.370">
    <property type="entry name" value="Glycoside hydrolase/deacetylase"/>
    <property type="match status" value="1"/>
</dbReference>
<organism evidence="5 6">
    <name type="scientific">Mortierella alpina</name>
    <name type="common">Oleaginous fungus</name>
    <name type="synonym">Mortierella renispora</name>
    <dbReference type="NCBI Taxonomy" id="64518"/>
    <lineage>
        <taxon>Eukaryota</taxon>
        <taxon>Fungi</taxon>
        <taxon>Fungi incertae sedis</taxon>
        <taxon>Mucoromycota</taxon>
        <taxon>Mortierellomycotina</taxon>
        <taxon>Mortierellomycetes</taxon>
        <taxon>Mortierellales</taxon>
        <taxon>Mortierellaceae</taxon>
        <taxon>Mortierella</taxon>
    </lineage>
</organism>
<evidence type="ECO:0000313" key="5">
    <source>
        <dbReference type="EMBL" id="KAG9327738.1"/>
    </source>
</evidence>
<dbReference type="GO" id="GO:0016020">
    <property type="term" value="C:membrane"/>
    <property type="evidence" value="ECO:0007669"/>
    <property type="project" value="TreeGrafter"/>
</dbReference>
<comment type="caution">
    <text evidence="5">The sequence shown here is derived from an EMBL/GenBank/DDBJ whole genome shotgun (WGS) entry which is preliminary data.</text>
</comment>
<accession>A0A9P8I9M8</accession>
<dbReference type="PROSITE" id="PS51677">
    <property type="entry name" value="NODB"/>
    <property type="match status" value="1"/>
</dbReference>
<gene>
    <name evidence="5" type="ORF">KVV02_000184</name>
</gene>
<dbReference type="AlphaFoldDB" id="A0A9P8I9M8"/>
<dbReference type="GO" id="GO:0004099">
    <property type="term" value="F:chitin deacetylase activity"/>
    <property type="evidence" value="ECO:0007669"/>
    <property type="project" value="UniProtKB-ARBA"/>
</dbReference>
<evidence type="ECO:0000256" key="2">
    <source>
        <dbReference type="ARBA" id="ARBA00022801"/>
    </source>
</evidence>
<sequence>MDGVDCDWCLVCEKHTSNGAAYCSSECRSADLISSSASSSASTSSSSSGSAFFGMTDPSHGHSSYLPPSSAPSFGSDSYPMPPFVRKQRTSIPNIYAHFLAALTLATPAILLQVAQGASVRSDATVHPLDLLTLPYNVGLSKGLAQRDDASDTIHGASNPNKMDGSAYPTKDLIPDVNHPQVKAWVAEIDWSKVPKIPVAKGTKDSPHFPDCPPKEKVDKASCWWSCDGCVHDTDVMTCPGKNNWGLTYDDGPSEATPAFLEHLKSKKISATFFIVGSRVLEYPEILKDEVAQGHHIAMHTWSHAGLTTLTNEQIVAEVRWTEKIIRDVTGLTMKYIRPPYGDCDNRVREILRQMGYSTVIWTLGWDTSDWRLPLHLIKKEEVLKYFNEALNNMHLVTSKAGGLGGPITLEHDLTVDTIDIAKTVIPIGVARGLKPMNLAQCLNDPHPYQTAGSGQTKPGEDKKGTAGGTPKDGKDGTSVPAGSANGASDSDRSGSGTSSDANGGSKKSDATALGWMMNCRQVATYATMGLSLVATYMLTL</sequence>
<keyword evidence="2" id="KW-0378">Hydrolase</keyword>
<dbReference type="GO" id="GO:0005975">
    <property type="term" value="P:carbohydrate metabolic process"/>
    <property type="evidence" value="ECO:0007669"/>
    <property type="project" value="InterPro"/>
</dbReference>
<evidence type="ECO:0000256" key="1">
    <source>
        <dbReference type="ARBA" id="ARBA00022723"/>
    </source>
</evidence>
<feature type="domain" description="NodB homology" evidence="4">
    <location>
        <begin position="243"/>
        <end position="437"/>
    </location>
</feature>
<dbReference type="InterPro" id="IPR050248">
    <property type="entry name" value="Polysacc_deacetylase_ArnD"/>
</dbReference>
<dbReference type="PANTHER" id="PTHR10587:SF133">
    <property type="entry name" value="CHITIN DEACETYLASE 1-RELATED"/>
    <property type="match status" value="1"/>
</dbReference>